<evidence type="ECO:0000256" key="6">
    <source>
        <dbReference type="ARBA" id="ARBA00023136"/>
    </source>
</evidence>
<dbReference type="GO" id="GO:0031676">
    <property type="term" value="C:plasma membrane-derived thylakoid membrane"/>
    <property type="evidence" value="ECO:0007669"/>
    <property type="project" value="UniProtKB-SubCell"/>
</dbReference>
<dbReference type="KEGG" id="glt:GlitD10_2007"/>
<keyword evidence="7 8" id="KW-0604">Photosystem II</keyword>
<dbReference type="HAMAP" id="MF_00438">
    <property type="entry name" value="PSII_PsbM"/>
    <property type="match status" value="1"/>
</dbReference>
<gene>
    <name evidence="8" type="primary">psbM</name>
    <name evidence="9" type="ORF">GlitD10_2007</name>
</gene>
<evidence type="ECO:0000256" key="5">
    <source>
        <dbReference type="ARBA" id="ARBA00022989"/>
    </source>
</evidence>
<keyword evidence="8" id="KW-0793">Thylakoid</keyword>
<comment type="similarity">
    <text evidence="8">Belongs to the PsbM family.</text>
</comment>
<evidence type="ECO:0000256" key="7">
    <source>
        <dbReference type="ARBA" id="ARBA00023276"/>
    </source>
</evidence>
<dbReference type="NCBIfam" id="TIGR03038">
    <property type="entry name" value="PS_II_psbM"/>
    <property type="match status" value="1"/>
</dbReference>
<keyword evidence="4 8" id="KW-0812">Transmembrane</keyword>
<dbReference type="PANTHER" id="PTHR35774:SF1">
    <property type="entry name" value="PHOTOSYSTEM II REACTION CENTER PROTEIN M"/>
    <property type="match status" value="1"/>
</dbReference>
<dbReference type="Proteomes" id="UP000180235">
    <property type="component" value="Chromosome"/>
</dbReference>
<keyword evidence="6 8" id="KW-0472">Membrane</keyword>
<evidence type="ECO:0000313" key="10">
    <source>
        <dbReference type="Proteomes" id="UP000180235"/>
    </source>
</evidence>
<dbReference type="STRING" id="1188229.GlitD10_2007"/>
<keyword evidence="5 8" id="KW-1133">Transmembrane helix</keyword>
<evidence type="ECO:0000256" key="2">
    <source>
        <dbReference type="ARBA" id="ARBA00022469"/>
    </source>
</evidence>
<dbReference type="GO" id="GO:0009523">
    <property type="term" value="C:photosystem II"/>
    <property type="evidence" value="ECO:0007669"/>
    <property type="project" value="UniProtKB-KW"/>
</dbReference>
<dbReference type="InterPro" id="IPR037269">
    <property type="entry name" value="PSII_PsbM_sf"/>
</dbReference>
<dbReference type="PANTHER" id="PTHR35774">
    <property type="entry name" value="PHOTOSYSTEM II REACTION CENTER PROTEIN M"/>
    <property type="match status" value="1"/>
</dbReference>
<keyword evidence="10" id="KW-1185">Reference proteome</keyword>
<reference evidence="9 10" key="1">
    <citation type="submission" date="2016-10" db="EMBL/GenBank/DDBJ databases">
        <title>Description of Gloeomargarita lithophora gen. nov., sp. nov., a thylakoid-bearing basal-branching cyanobacterium with intracellular carbonates, and proposal for Gloeomargaritales ord. nov.</title>
        <authorList>
            <person name="Moreira D."/>
            <person name="Tavera R."/>
            <person name="Benzerara K."/>
            <person name="Skouri-Panet F."/>
            <person name="Couradeau E."/>
            <person name="Gerard E."/>
            <person name="Loussert C."/>
            <person name="Novelo E."/>
            <person name="Zivanovic Y."/>
            <person name="Lopez-Garcia P."/>
        </authorList>
    </citation>
    <scope>NUCLEOTIDE SEQUENCE [LARGE SCALE GENOMIC DNA]</scope>
    <source>
        <strain evidence="9 10">D10</strain>
    </source>
</reference>
<dbReference type="EMBL" id="CP017675">
    <property type="protein sequence ID" value="APB34333.1"/>
    <property type="molecule type" value="Genomic_DNA"/>
</dbReference>
<evidence type="ECO:0000256" key="1">
    <source>
        <dbReference type="ARBA" id="ARBA00004167"/>
    </source>
</evidence>
<feature type="transmembrane region" description="Helical" evidence="8">
    <location>
        <begin position="6"/>
        <end position="27"/>
    </location>
</feature>
<evidence type="ECO:0000256" key="8">
    <source>
        <dbReference type="HAMAP-Rule" id="MF_00438"/>
    </source>
</evidence>
<name>A0A1J0AEH5_9CYAN</name>
<dbReference type="RefSeq" id="WP_071454786.1">
    <property type="nucleotide sequence ID" value="NZ_CP017675.1"/>
</dbReference>
<dbReference type="InterPro" id="IPR007826">
    <property type="entry name" value="PSII_PsbM"/>
</dbReference>
<dbReference type="OrthoDB" id="532820at2"/>
<dbReference type="SUPFAM" id="SSF161033">
    <property type="entry name" value="Photosystem II reaction center protein M, PsbM"/>
    <property type="match status" value="1"/>
</dbReference>
<comment type="function">
    <text evidence="8">One of the components of the core complex of photosystem II (PSII). PSII is a light-driven water:plastoquinone oxidoreductase that uses light energy to abstract electrons from H(2)O, generating O(2) and a proton gradient subsequently used for ATP formation. It consists of a core antenna complex that captures photons, and an electron transfer chain that converts photonic excitation into a charge separation. This subunit is found at the monomer-monomer interface.</text>
</comment>
<evidence type="ECO:0000256" key="3">
    <source>
        <dbReference type="ARBA" id="ARBA00022531"/>
    </source>
</evidence>
<dbReference type="Pfam" id="PF05151">
    <property type="entry name" value="PsbM"/>
    <property type="match status" value="1"/>
</dbReference>
<sequence>MEVNILALIGTALLVLIPTAFLIILYVQTASRGEGQR</sequence>
<accession>A0A1J0AEH5</accession>
<comment type="subcellular location">
    <subcellularLocation>
        <location evidence="8">Cellular thylakoid membrane</location>
        <topology evidence="8">Single-pass membrane protein</topology>
    </subcellularLocation>
    <subcellularLocation>
        <location evidence="1">Membrane</location>
        <topology evidence="1">Single-pass membrane protein</topology>
    </subcellularLocation>
</comment>
<organism evidence="9 10">
    <name type="scientific">Gloeomargarita lithophora Alchichica-D10</name>
    <dbReference type="NCBI Taxonomy" id="1188229"/>
    <lineage>
        <taxon>Bacteria</taxon>
        <taxon>Bacillati</taxon>
        <taxon>Cyanobacteriota</taxon>
        <taxon>Cyanophyceae</taxon>
        <taxon>Gloeomargaritales</taxon>
        <taxon>Gloeomargaritaceae</taxon>
        <taxon>Gloeomargarita</taxon>
    </lineage>
</organism>
<evidence type="ECO:0000313" key="9">
    <source>
        <dbReference type="EMBL" id="APB34333.1"/>
    </source>
</evidence>
<dbReference type="AlphaFoldDB" id="A0A1J0AEH5"/>
<keyword evidence="3 8" id="KW-0602">Photosynthesis</keyword>
<comment type="subunit">
    <text evidence="8">PSII is composed of 1 copy each of membrane proteins PsbA, PsbB, PsbC, PsbD, PsbE, PsbF, PsbH, PsbI, PsbJ, PsbK, PsbL, PsbM, PsbT, PsbX, PsbY, PsbZ, Psb30/Ycf12, peripheral proteins PsbO, CyanoQ (PsbQ),PsbU, PsbV and a large number of cofactors. It forms dimeric complexes.</text>
</comment>
<evidence type="ECO:0000256" key="4">
    <source>
        <dbReference type="ARBA" id="ARBA00022692"/>
    </source>
</evidence>
<proteinExistence type="inferred from homology"/>
<protein>
    <recommendedName>
        <fullName evidence="8">Photosystem II reaction center protein M</fullName>
        <shortName evidence="8">PSII-M</shortName>
    </recommendedName>
</protein>
<keyword evidence="2 8" id="KW-0674">Reaction center</keyword>
<dbReference type="GO" id="GO:0019684">
    <property type="term" value="P:photosynthesis, light reaction"/>
    <property type="evidence" value="ECO:0007669"/>
    <property type="project" value="InterPro"/>
</dbReference>